<dbReference type="AlphaFoldDB" id="A0AA36JA30"/>
<name>A0AA36JA30_9DINO</name>
<evidence type="ECO:0000313" key="1">
    <source>
        <dbReference type="EMBL" id="CAJ1401864.1"/>
    </source>
</evidence>
<comment type="caution">
    <text evidence="1">The sequence shown here is derived from an EMBL/GenBank/DDBJ whole genome shotgun (WGS) entry which is preliminary data.</text>
</comment>
<gene>
    <name evidence="1" type="ORF">EVOR1521_LOCUS24909</name>
</gene>
<dbReference type="EMBL" id="CAUJNA010003432">
    <property type="protein sequence ID" value="CAJ1401864.1"/>
    <property type="molecule type" value="Genomic_DNA"/>
</dbReference>
<proteinExistence type="predicted"/>
<organism evidence="1 2">
    <name type="scientific">Effrenium voratum</name>
    <dbReference type="NCBI Taxonomy" id="2562239"/>
    <lineage>
        <taxon>Eukaryota</taxon>
        <taxon>Sar</taxon>
        <taxon>Alveolata</taxon>
        <taxon>Dinophyceae</taxon>
        <taxon>Suessiales</taxon>
        <taxon>Symbiodiniaceae</taxon>
        <taxon>Effrenium</taxon>
    </lineage>
</organism>
<dbReference type="Proteomes" id="UP001178507">
    <property type="component" value="Unassembled WGS sequence"/>
</dbReference>
<reference evidence="1" key="1">
    <citation type="submission" date="2023-08" db="EMBL/GenBank/DDBJ databases">
        <authorList>
            <person name="Chen Y."/>
            <person name="Shah S."/>
            <person name="Dougan E. K."/>
            <person name="Thang M."/>
            <person name="Chan C."/>
        </authorList>
    </citation>
    <scope>NUCLEOTIDE SEQUENCE</scope>
</reference>
<sequence length="277" mass="31076">MEKTQGWLSILGANPDVFYKHLFDVETPKYGAGRPSSWPLGHEMEYECRLGDMILCSKVREAYEVGFRGKKRDKPTAMEQLLGGTGDAVRVRRIAKVEQVSCDNCGLHLADADKPGGRFFYYCRQCKRSGRRFELCVACHVLEILQGEGKYSGNSFHPHYLKCQHRSTLIRRQSLENAYLDSPHLHRVLCDMCGGVVVGRGASDQCAKDGGSGGLPSKNRKGQELNDPHKKFYILASEFYACAHCPEQTGLRFELCVPCHNRISESGRGIQQLETTL</sequence>
<evidence type="ECO:0000313" key="2">
    <source>
        <dbReference type="Proteomes" id="UP001178507"/>
    </source>
</evidence>
<accession>A0AA36JA30</accession>
<protein>
    <submittedName>
        <fullName evidence="1">Uncharacterized protein</fullName>
    </submittedName>
</protein>
<keyword evidence="2" id="KW-1185">Reference proteome</keyword>